<feature type="region of interest" description="Disordered" evidence="1">
    <location>
        <begin position="1"/>
        <end position="29"/>
    </location>
</feature>
<feature type="region of interest" description="Disordered" evidence="1">
    <location>
        <begin position="61"/>
        <end position="92"/>
    </location>
</feature>
<gene>
    <name evidence="2" type="ORF">PPRIM_AZ9-3.1.T1060113</name>
</gene>
<accession>A0A8S1P5F1</accession>
<proteinExistence type="predicted"/>
<name>A0A8S1P5F1_PARPR</name>
<keyword evidence="3" id="KW-1185">Reference proteome</keyword>
<dbReference type="OMA" id="YMNPNKL"/>
<organism evidence="2 3">
    <name type="scientific">Paramecium primaurelia</name>
    <dbReference type="NCBI Taxonomy" id="5886"/>
    <lineage>
        <taxon>Eukaryota</taxon>
        <taxon>Sar</taxon>
        <taxon>Alveolata</taxon>
        <taxon>Ciliophora</taxon>
        <taxon>Intramacronucleata</taxon>
        <taxon>Oligohymenophorea</taxon>
        <taxon>Peniculida</taxon>
        <taxon>Parameciidae</taxon>
        <taxon>Paramecium</taxon>
    </lineage>
</organism>
<evidence type="ECO:0000313" key="2">
    <source>
        <dbReference type="EMBL" id="CAD8098216.1"/>
    </source>
</evidence>
<comment type="caution">
    <text evidence="2">The sequence shown here is derived from an EMBL/GenBank/DDBJ whole genome shotgun (WGS) entry which is preliminary data.</text>
</comment>
<reference evidence="2" key="1">
    <citation type="submission" date="2021-01" db="EMBL/GenBank/DDBJ databases">
        <authorList>
            <consortium name="Genoscope - CEA"/>
            <person name="William W."/>
        </authorList>
    </citation>
    <scope>NUCLEOTIDE SEQUENCE</scope>
</reference>
<dbReference type="AlphaFoldDB" id="A0A8S1P5F1"/>
<dbReference type="EMBL" id="CAJJDM010000109">
    <property type="protein sequence ID" value="CAD8098216.1"/>
    <property type="molecule type" value="Genomic_DNA"/>
</dbReference>
<feature type="compositionally biased region" description="Basic and acidic residues" evidence="1">
    <location>
        <begin position="68"/>
        <end position="78"/>
    </location>
</feature>
<evidence type="ECO:0000313" key="3">
    <source>
        <dbReference type="Proteomes" id="UP000688137"/>
    </source>
</evidence>
<protein>
    <submittedName>
        <fullName evidence="2">Uncharacterized protein</fullName>
    </submittedName>
</protein>
<evidence type="ECO:0000256" key="1">
    <source>
        <dbReference type="SAM" id="MobiDB-lite"/>
    </source>
</evidence>
<sequence>MKTKPKINQSTSAKKLNTQLPSDSLRSSQIKEEIRDDLTSWDSRFESTAIDYPLSNYMNPNKLTKKKGISDTSREQSARLKKSNTNSTLISSPRLMSPKEQVEVIHYLELKNKTLIEENKRKEYLIAKLLKNKSPPKQNIKIGLQCPPKSAELYSPATRFPQIASPQSNEFQVPMFYKNTQSKVIQNDQNWSFGKLQEEDRDQKTKSQFAKIVNASNNQKSTIKTNFSKPLLKLPKEFHPQSWNSIKK</sequence>
<dbReference type="Proteomes" id="UP000688137">
    <property type="component" value="Unassembled WGS sequence"/>
</dbReference>
<feature type="compositionally biased region" description="Polar residues" evidence="1">
    <location>
        <begin position="1"/>
        <end position="28"/>
    </location>
</feature>